<accession>A0A4U0X9K9</accession>
<dbReference type="Pfam" id="PF06999">
    <property type="entry name" value="Suc_Fer-like"/>
    <property type="match status" value="1"/>
</dbReference>
<sequence>MESFLRNVSSRFSSPGQSPGQSPRHSIAHLPLASSNTDAFITAPKGKLFPQTDPAIDGEDCLHDCASCTIKYPPKFETDEEDELYGHVKGFSTHLIVATGKTDWVRDVRDEKGSVMEAVGRAAPEGNLKNGTLMLSASNMPLVCRDNHENSEGADTSTTCLLLPAFTLIEDVTPSLVPDLISSIIERAPTSTTPLHHKPSATDTIAAEDPFSTSSAAAEDAVTSSQPSTTRADATPMASADPFSVPSSIPTPRTSPPPSPQLHTRPSPHKYLILLCSQRTRDARCGQSAPLLRRELERHLRPLGLYRDLHDERPGGCGIYFISHVGGHKYSANMFVYRRDEAAGEAAGEAAQCIWLARVRPEDCENIVRFTVLKGRL</sequence>
<feature type="region of interest" description="Disordered" evidence="1">
    <location>
        <begin position="213"/>
        <end position="265"/>
    </location>
</feature>
<evidence type="ECO:0000256" key="1">
    <source>
        <dbReference type="SAM" id="MobiDB-lite"/>
    </source>
</evidence>
<dbReference type="OrthoDB" id="10253744at2759"/>
<dbReference type="STRING" id="331657.A0A4U0X9K9"/>
<proteinExistence type="predicted"/>
<feature type="compositionally biased region" description="Low complexity" evidence="1">
    <location>
        <begin position="9"/>
        <end position="25"/>
    </location>
</feature>
<feature type="compositionally biased region" description="Polar residues" evidence="1">
    <location>
        <begin position="213"/>
        <end position="232"/>
    </location>
</feature>
<name>A0A4U0X9K9_9PEZI</name>
<dbReference type="PANTHER" id="PTHR31902">
    <property type="entry name" value="ACTIN PATCHES DISTAL PROTEIN 1"/>
    <property type="match status" value="1"/>
</dbReference>
<dbReference type="CDD" id="cd03062">
    <property type="entry name" value="TRX_Fd_Sucrase"/>
    <property type="match status" value="1"/>
</dbReference>
<dbReference type="InterPro" id="IPR009737">
    <property type="entry name" value="Aim32/Apd1-like"/>
</dbReference>
<dbReference type="SUPFAM" id="SSF52833">
    <property type="entry name" value="Thioredoxin-like"/>
    <property type="match status" value="1"/>
</dbReference>
<dbReference type="InterPro" id="IPR036249">
    <property type="entry name" value="Thioredoxin-like_sf"/>
</dbReference>
<dbReference type="AlphaFoldDB" id="A0A4U0X9K9"/>
<evidence type="ECO:0000313" key="2">
    <source>
        <dbReference type="EMBL" id="TKA72731.1"/>
    </source>
</evidence>
<dbReference type="Proteomes" id="UP000308768">
    <property type="component" value="Unassembled WGS sequence"/>
</dbReference>
<dbReference type="EMBL" id="NAJN01000480">
    <property type="protein sequence ID" value="TKA72731.1"/>
    <property type="molecule type" value="Genomic_DNA"/>
</dbReference>
<dbReference type="PANTHER" id="PTHR31902:SF14">
    <property type="entry name" value="ACTIN PATCHES DISTAL PROTEIN 1"/>
    <property type="match status" value="1"/>
</dbReference>
<keyword evidence="3" id="KW-1185">Reference proteome</keyword>
<comment type="caution">
    <text evidence="2">The sequence shown here is derived from an EMBL/GenBank/DDBJ whole genome shotgun (WGS) entry which is preliminary data.</text>
</comment>
<reference evidence="2 3" key="1">
    <citation type="submission" date="2017-03" db="EMBL/GenBank/DDBJ databases">
        <title>Genomes of endolithic fungi from Antarctica.</title>
        <authorList>
            <person name="Coleine C."/>
            <person name="Masonjones S."/>
            <person name="Stajich J.E."/>
        </authorList>
    </citation>
    <scope>NUCLEOTIDE SEQUENCE [LARGE SCALE GENOMIC DNA]</scope>
    <source>
        <strain evidence="2 3">CCFEE 5187</strain>
    </source>
</reference>
<protein>
    <submittedName>
        <fullName evidence="2">Uncharacterized protein</fullName>
    </submittedName>
</protein>
<dbReference type="Gene3D" id="3.40.30.10">
    <property type="entry name" value="Glutaredoxin"/>
    <property type="match status" value="1"/>
</dbReference>
<feature type="region of interest" description="Disordered" evidence="1">
    <location>
        <begin position="1"/>
        <end position="27"/>
    </location>
</feature>
<evidence type="ECO:0000313" key="3">
    <source>
        <dbReference type="Proteomes" id="UP000308768"/>
    </source>
</evidence>
<organism evidence="2 3">
    <name type="scientific">Cryomyces minteri</name>
    <dbReference type="NCBI Taxonomy" id="331657"/>
    <lineage>
        <taxon>Eukaryota</taxon>
        <taxon>Fungi</taxon>
        <taxon>Dikarya</taxon>
        <taxon>Ascomycota</taxon>
        <taxon>Pezizomycotina</taxon>
        <taxon>Dothideomycetes</taxon>
        <taxon>Dothideomycetes incertae sedis</taxon>
        <taxon>Cryomyces</taxon>
    </lineage>
</organism>
<gene>
    <name evidence="2" type="ORF">B0A49_05797</name>
</gene>